<dbReference type="PANTHER" id="PTHR35563:SF2">
    <property type="entry name" value="BARREL METAL-DEPENDENT HYDROLASE, PUTATIVE (AFU_ORTHOLOGUE AFUA_1G16240)-RELATED"/>
    <property type="match status" value="1"/>
</dbReference>
<dbReference type="Proteomes" id="UP000255207">
    <property type="component" value="Unassembled WGS sequence"/>
</dbReference>
<dbReference type="PANTHER" id="PTHR35563">
    <property type="entry name" value="BARREL METAL-DEPENDENT HYDROLASE, PUTATIVE (AFU_ORTHOLOGUE AFUA_1G16240)-RELATED"/>
    <property type="match status" value="1"/>
</dbReference>
<dbReference type="AlphaFoldDB" id="A0A370L5Q3"/>
<evidence type="ECO:0000313" key="2">
    <source>
        <dbReference type="EMBL" id="RDJ24279.1"/>
    </source>
</evidence>
<dbReference type="EMBL" id="QQTP01000007">
    <property type="protein sequence ID" value="RDJ24279.1"/>
    <property type="molecule type" value="Genomic_DNA"/>
</dbReference>
<accession>A0A370L5Q3</accession>
<dbReference type="InterPro" id="IPR032466">
    <property type="entry name" value="Metal_Hydrolase"/>
</dbReference>
<dbReference type="OrthoDB" id="9787654at2"/>
<reference evidence="3" key="1">
    <citation type="submission" date="2018-07" db="EMBL/GenBank/DDBJ databases">
        <authorList>
            <person name="Safronova V.I."/>
            <person name="Chirak E.R."/>
            <person name="Sazanova A.L."/>
        </authorList>
    </citation>
    <scope>NUCLEOTIDE SEQUENCE [LARGE SCALE GENOMIC DNA]</scope>
    <source>
        <strain evidence="3">RCAM04685</strain>
    </source>
</reference>
<proteinExistence type="predicted"/>
<feature type="domain" description="Amidohydrolase-related" evidence="1">
    <location>
        <begin position="22"/>
        <end position="285"/>
    </location>
</feature>
<protein>
    <recommendedName>
        <fullName evidence="1">Amidohydrolase-related domain-containing protein</fullName>
    </recommendedName>
</protein>
<organism evidence="2 3">
    <name type="scientific">Bosea caraganae</name>
    <dbReference type="NCBI Taxonomy" id="2763117"/>
    <lineage>
        <taxon>Bacteria</taxon>
        <taxon>Pseudomonadati</taxon>
        <taxon>Pseudomonadota</taxon>
        <taxon>Alphaproteobacteria</taxon>
        <taxon>Hyphomicrobiales</taxon>
        <taxon>Boseaceae</taxon>
        <taxon>Bosea</taxon>
    </lineage>
</organism>
<dbReference type="SUPFAM" id="SSF51556">
    <property type="entry name" value="Metallo-dependent hydrolases"/>
    <property type="match status" value="1"/>
</dbReference>
<comment type="caution">
    <text evidence="2">The sequence shown here is derived from an EMBL/GenBank/DDBJ whole genome shotgun (WGS) entry which is preliminary data.</text>
</comment>
<sequence>MMATDVTMLAGAAAAQRLGPICDCHMHIYGPYDRFPLPAGDKSPERTLADYRLVCAGLGIGRTVFVQPLAYGTDHSAMLAAMAETGAPNARGIAIVRPDVPEHELSSLSAAGMRGLRIMTTEPGAMSLADAPAIARRVAPLGWHLQIQGDGRDIANWPAVIAALPTDVVIDHLGRLPLGDGINGPAFKALLALLRTGKVWLKLSALYYGLRDGDADWSEVALRVQTLAAEHPDRLVWGLNWPHPRFAIGSKPDDAVQFEEFLSWLPDEGLRRRILVDNPARLYGFG</sequence>
<name>A0A370L5Q3_9HYPH</name>
<evidence type="ECO:0000313" key="3">
    <source>
        <dbReference type="Proteomes" id="UP000255207"/>
    </source>
</evidence>
<dbReference type="InterPro" id="IPR052358">
    <property type="entry name" value="Aro_Compnd_Degr_Hydrolases"/>
</dbReference>
<evidence type="ECO:0000259" key="1">
    <source>
        <dbReference type="Pfam" id="PF04909"/>
    </source>
</evidence>
<dbReference type="InterPro" id="IPR006680">
    <property type="entry name" value="Amidohydro-rel"/>
</dbReference>
<keyword evidence="3" id="KW-1185">Reference proteome</keyword>
<dbReference type="Gene3D" id="3.20.20.140">
    <property type="entry name" value="Metal-dependent hydrolases"/>
    <property type="match status" value="1"/>
</dbReference>
<dbReference type="Pfam" id="PF04909">
    <property type="entry name" value="Amidohydro_2"/>
    <property type="match status" value="1"/>
</dbReference>
<dbReference type="RefSeq" id="WP_114830137.1">
    <property type="nucleotide sequence ID" value="NZ_QQTO01000007.1"/>
</dbReference>
<dbReference type="GO" id="GO:0016787">
    <property type="term" value="F:hydrolase activity"/>
    <property type="evidence" value="ECO:0007669"/>
    <property type="project" value="InterPro"/>
</dbReference>
<gene>
    <name evidence="2" type="ORF">DWE98_15375</name>
</gene>